<feature type="domain" description="NAD/GMP synthase" evidence="3">
    <location>
        <begin position="17"/>
        <end position="78"/>
    </location>
</feature>
<sequence>MTTITPQALHRLQSNLNRFDHLLVAFSGGVDSTLLLAEAVQVLGTQRVLALTALSPTLPAQEQQQAQQLATRIGARLIMAPSHEMRNPAFTANGPDRCYHCKSTLFDLCDQVVAQQDHPQRWSIAYGANLDDLGDHRPGMLAAQQRGIHAPLLESQWGKALIRQRSRQLGLATAEKAAMACLSSRFPTHTPITLEHLHQVEQAEEVLRQAGFRLFRVRFEGTRARIELGQDELPRLTHTPLLVQLTQAITACGFSQVSFDPNGYRTGGANGPAQ</sequence>
<reference evidence="5" key="1">
    <citation type="journal article" date="2009" name="Appl. Environ. Microbiol.">
        <title>Complete genome sequence of the chemolithoautotrophic marine magnetotactic coccus strain MC-1.</title>
        <authorList>
            <person name="Schubbe S."/>
            <person name="Williams T.J."/>
            <person name="Xie G."/>
            <person name="Kiss H.E."/>
            <person name="Brettin T.S."/>
            <person name="Martinez D."/>
            <person name="Ross C.A."/>
            <person name="Schuler D."/>
            <person name="Cox B.L."/>
            <person name="Nealson K.H."/>
            <person name="Bazylinski D.A."/>
        </authorList>
    </citation>
    <scope>NUCLEOTIDE SEQUENCE [LARGE SCALE GENOMIC DNA]</scope>
    <source>
        <strain evidence="5">ATCC BAA-1437 / JCM 17883 / MC-1</strain>
    </source>
</reference>
<dbReference type="PANTHER" id="PTHR43169">
    <property type="entry name" value="EXSB FAMILY PROTEIN"/>
    <property type="match status" value="1"/>
</dbReference>
<protein>
    <recommendedName>
        <fullName evidence="3">NAD/GMP synthase domain-containing protein</fullName>
    </recommendedName>
</protein>
<evidence type="ECO:0000259" key="3">
    <source>
        <dbReference type="Pfam" id="PF02540"/>
    </source>
</evidence>
<dbReference type="KEGG" id="mgm:Mmc1_3710"/>
<dbReference type="AlphaFoldDB" id="A0LE02"/>
<evidence type="ECO:0000313" key="5">
    <source>
        <dbReference type="Proteomes" id="UP000002586"/>
    </source>
</evidence>
<reference evidence="4 5" key="2">
    <citation type="journal article" date="2012" name="Int. J. Syst. Evol. Microbiol.">
        <title>Magnetococcus marinus gen. nov., sp. nov., a marine, magnetotactic bacterium that represents a novel lineage (Magnetococcaceae fam. nov.; Magnetococcales ord. nov.) at the base of the Alphaproteobacteria.</title>
        <authorList>
            <person name="Bazylinski D.A."/>
            <person name="Williams T.J."/>
            <person name="Lefevre C.T."/>
            <person name="Berg R.J."/>
            <person name="Zhang C.L."/>
            <person name="Bowser S.S."/>
            <person name="Dean A.J."/>
            <person name="Beveridge T.J."/>
        </authorList>
    </citation>
    <scope>NUCLEOTIDE SEQUENCE [LARGE SCALE GENOMIC DNA]</scope>
    <source>
        <strain evidence="5">ATCC BAA-1437 / JCM 17883 / MC-1</strain>
    </source>
</reference>
<name>A0LE02_MAGMM</name>
<dbReference type="Pfam" id="PF02540">
    <property type="entry name" value="NAD_synthase"/>
    <property type="match status" value="1"/>
</dbReference>
<dbReference type="GO" id="GO:0016874">
    <property type="term" value="F:ligase activity"/>
    <property type="evidence" value="ECO:0007669"/>
    <property type="project" value="UniProtKB-KW"/>
</dbReference>
<dbReference type="NCBIfam" id="TIGR00268">
    <property type="entry name" value="ATP-dependent sacrificial sulfur transferase LarE"/>
    <property type="match status" value="1"/>
</dbReference>
<dbReference type="HOGENOM" id="CLU_061181_2_0_5"/>
<dbReference type="RefSeq" id="WP_011715248.1">
    <property type="nucleotide sequence ID" value="NC_008576.1"/>
</dbReference>
<evidence type="ECO:0000256" key="1">
    <source>
        <dbReference type="ARBA" id="ARBA00022598"/>
    </source>
</evidence>
<dbReference type="PANTHER" id="PTHR43169:SF2">
    <property type="entry name" value="NAD_GMP SYNTHASE DOMAIN-CONTAINING PROTEIN"/>
    <property type="match status" value="1"/>
</dbReference>
<dbReference type="InterPro" id="IPR022310">
    <property type="entry name" value="NAD/GMP_synthase"/>
</dbReference>
<keyword evidence="5" id="KW-1185">Reference proteome</keyword>
<dbReference type="CDD" id="cd01990">
    <property type="entry name" value="LarE-like"/>
    <property type="match status" value="1"/>
</dbReference>
<feature type="active site" description="Nucleophile and sulfur donor" evidence="2">
    <location>
        <position position="181"/>
    </location>
</feature>
<dbReference type="eggNOG" id="COG1606">
    <property type="taxonomic scope" value="Bacteria"/>
</dbReference>
<dbReference type="InterPro" id="IPR005232">
    <property type="entry name" value="LarE"/>
</dbReference>
<organism evidence="4 5">
    <name type="scientific">Magnetococcus marinus (strain ATCC BAA-1437 / JCM 17883 / MC-1)</name>
    <dbReference type="NCBI Taxonomy" id="156889"/>
    <lineage>
        <taxon>Bacteria</taxon>
        <taxon>Pseudomonadati</taxon>
        <taxon>Pseudomonadota</taxon>
        <taxon>Magnetococcia</taxon>
        <taxon>Magnetococcales</taxon>
        <taxon>Magnetococcaceae</taxon>
        <taxon>Magnetococcus</taxon>
    </lineage>
</organism>
<dbReference type="Gene3D" id="3.40.50.620">
    <property type="entry name" value="HUPs"/>
    <property type="match status" value="1"/>
</dbReference>
<evidence type="ECO:0000256" key="2">
    <source>
        <dbReference type="PIRSR" id="PIRSR006661-1"/>
    </source>
</evidence>
<keyword evidence="1" id="KW-0436">Ligase</keyword>
<accession>A0LE02</accession>
<dbReference type="EMBL" id="CP000471">
    <property type="protein sequence ID" value="ABK46195.1"/>
    <property type="molecule type" value="Genomic_DNA"/>
</dbReference>
<dbReference type="InterPro" id="IPR052188">
    <property type="entry name" value="Ni-pincer_cofactor_biosynth"/>
</dbReference>
<dbReference type="SUPFAM" id="SSF52402">
    <property type="entry name" value="Adenine nucleotide alpha hydrolases-like"/>
    <property type="match status" value="1"/>
</dbReference>
<proteinExistence type="predicted"/>
<dbReference type="Proteomes" id="UP000002586">
    <property type="component" value="Chromosome"/>
</dbReference>
<evidence type="ECO:0000313" key="4">
    <source>
        <dbReference type="EMBL" id="ABK46195.1"/>
    </source>
</evidence>
<dbReference type="InterPro" id="IPR014729">
    <property type="entry name" value="Rossmann-like_a/b/a_fold"/>
</dbReference>
<gene>
    <name evidence="4" type="ordered locus">Mmc1_3710</name>
</gene>
<dbReference type="GO" id="GO:0016783">
    <property type="term" value="F:sulfurtransferase activity"/>
    <property type="evidence" value="ECO:0007669"/>
    <property type="project" value="InterPro"/>
</dbReference>
<dbReference type="STRING" id="156889.Mmc1_3710"/>
<dbReference type="GO" id="GO:0006163">
    <property type="term" value="P:purine nucleotide metabolic process"/>
    <property type="evidence" value="ECO:0007669"/>
    <property type="project" value="UniProtKB-ARBA"/>
</dbReference>
<dbReference type="OrthoDB" id="9776919at2"/>
<dbReference type="PIRSF" id="PIRSF006661">
    <property type="entry name" value="PP-lp_UCP006661"/>
    <property type="match status" value="1"/>
</dbReference>